<name>L1IYB1_GUITC</name>
<dbReference type="HOGENOM" id="CLU_1558198_0_0_1"/>
<reference evidence="3" key="3">
    <citation type="submission" date="2016-03" db="UniProtKB">
        <authorList>
            <consortium name="EnsemblProtists"/>
        </authorList>
    </citation>
    <scope>IDENTIFICATION</scope>
</reference>
<feature type="compositionally biased region" description="Basic and acidic residues" evidence="1">
    <location>
        <begin position="15"/>
        <end position="24"/>
    </location>
</feature>
<sequence>MKGKDPYNEGIKYKDIFKSGDKRPSGAPKQGFLSGDFPKRDEYTNNMRTEQLRETLKRENKIHQLIRAKTANLETSEQSLKTYGMRKVNLFDLVFRMPQPSFRLKRDDRQGKFFYMAERRKQQQEDSGNVKKKRPDEGKRWVSVGLPNGKEFEVLVESNKIIATKRPSTAHI</sequence>
<evidence type="ECO:0000313" key="2">
    <source>
        <dbReference type="EMBL" id="EKX40874.1"/>
    </source>
</evidence>
<keyword evidence="4" id="KW-1185">Reference proteome</keyword>
<gene>
    <name evidence="2" type="ORF">GUITHDRAFT_154031</name>
</gene>
<evidence type="ECO:0000313" key="4">
    <source>
        <dbReference type="Proteomes" id="UP000011087"/>
    </source>
</evidence>
<organism evidence="2">
    <name type="scientific">Guillardia theta (strain CCMP2712)</name>
    <name type="common">Cryptophyte</name>
    <dbReference type="NCBI Taxonomy" id="905079"/>
    <lineage>
        <taxon>Eukaryota</taxon>
        <taxon>Cryptophyceae</taxon>
        <taxon>Pyrenomonadales</taxon>
        <taxon>Geminigeraceae</taxon>
        <taxon>Guillardia</taxon>
    </lineage>
</organism>
<dbReference type="KEGG" id="gtt:GUITHDRAFT_154031"/>
<dbReference type="GeneID" id="17297504"/>
<dbReference type="Proteomes" id="UP000011087">
    <property type="component" value="Unassembled WGS sequence"/>
</dbReference>
<dbReference type="RefSeq" id="XP_005827854.1">
    <property type="nucleotide sequence ID" value="XM_005827797.1"/>
</dbReference>
<reference evidence="2 4" key="1">
    <citation type="journal article" date="2012" name="Nature">
        <title>Algal genomes reveal evolutionary mosaicism and the fate of nucleomorphs.</title>
        <authorList>
            <consortium name="DOE Joint Genome Institute"/>
            <person name="Curtis B.A."/>
            <person name="Tanifuji G."/>
            <person name="Burki F."/>
            <person name="Gruber A."/>
            <person name="Irimia M."/>
            <person name="Maruyama S."/>
            <person name="Arias M.C."/>
            <person name="Ball S.G."/>
            <person name="Gile G.H."/>
            <person name="Hirakawa Y."/>
            <person name="Hopkins J.F."/>
            <person name="Kuo A."/>
            <person name="Rensing S.A."/>
            <person name="Schmutz J."/>
            <person name="Symeonidi A."/>
            <person name="Elias M."/>
            <person name="Eveleigh R.J."/>
            <person name="Herman E.K."/>
            <person name="Klute M.J."/>
            <person name="Nakayama T."/>
            <person name="Obornik M."/>
            <person name="Reyes-Prieto A."/>
            <person name="Armbrust E.V."/>
            <person name="Aves S.J."/>
            <person name="Beiko R.G."/>
            <person name="Coutinho P."/>
            <person name="Dacks J.B."/>
            <person name="Durnford D.G."/>
            <person name="Fast N.M."/>
            <person name="Green B.R."/>
            <person name="Grisdale C.J."/>
            <person name="Hempel F."/>
            <person name="Henrissat B."/>
            <person name="Hoppner M.P."/>
            <person name="Ishida K."/>
            <person name="Kim E."/>
            <person name="Koreny L."/>
            <person name="Kroth P.G."/>
            <person name="Liu Y."/>
            <person name="Malik S.B."/>
            <person name="Maier U.G."/>
            <person name="McRose D."/>
            <person name="Mock T."/>
            <person name="Neilson J.A."/>
            <person name="Onodera N.T."/>
            <person name="Poole A.M."/>
            <person name="Pritham E.J."/>
            <person name="Richards T.A."/>
            <person name="Rocap G."/>
            <person name="Roy S.W."/>
            <person name="Sarai C."/>
            <person name="Schaack S."/>
            <person name="Shirato S."/>
            <person name="Slamovits C.H."/>
            <person name="Spencer D.F."/>
            <person name="Suzuki S."/>
            <person name="Worden A.Z."/>
            <person name="Zauner S."/>
            <person name="Barry K."/>
            <person name="Bell C."/>
            <person name="Bharti A.K."/>
            <person name="Crow J.A."/>
            <person name="Grimwood J."/>
            <person name="Kramer R."/>
            <person name="Lindquist E."/>
            <person name="Lucas S."/>
            <person name="Salamov A."/>
            <person name="McFadden G.I."/>
            <person name="Lane C.E."/>
            <person name="Keeling P.J."/>
            <person name="Gray M.W."/>
            <person name="Grigoriev I.V."/>
            <person name="Archibald J.M."/>
        </authorList>
    </citation>
    <scope>NUCLEOTIDE SEQUENCE</scope>
    <source>
        <strain evidence="2 4">CCMP2712</strain>
    </source>
</reference>
<dbReference type="EnsemblProtists" id="EKX40874">
    <property type="protein sequence ID" value="EKX40874"/>
    <property type="gene ID" value="GUITHDRAFT_154031"/>
</dbReference>
<evidence type="ECO:0000256" key="1">
    <source>
        <dbReference type="SAM" id="MobiDB-lite"/>
    </source>
</evidence>
<dbReference type="EMBL" id="JH993028">
    <property type="protein sequence ID" value="EKX40874.1"/>
    <property type="molecule type" value="Genomic_DNA"/>
</dbReference>
<dbReference type="AlphaFoldDB" id="L1IYB1"/>
<dbReference type="PaxDb" id="55529-EKX40874"/>
<evidence type="ECO:0000313" key="3">
    <source>
        <dbReference type="EnsemblProtists" id="EKX40874"/>
    </source>
</evidence>
<feature type="region of interest" description="Disordered" evidence="1">
    <location>
        <begin position="120"/>
        <end position="142"/>
    </location>
</feature>
<accession>L1IYB1</accession>
<reference evidence="4" key="2">
    <citation type="submission" date="2012-11" db="EMBL/GenBank/DDBJ databases">
        <authorList>
            <person name="Kuo A."/>
            <person name="Curtis B.A."/>
            <person name="Tanifuji G."/>
            <person name="Burki F."/>
            <person name="Gruber A."/>
            <person name="Irimia M."/>
            <person name="Maruyama S."/>
            <person name="Arias M.C."/>
            <person name="Ball S.G."/>
            <person name="Gile G.H."/>
            <person name="Hirakawa Y."/>
            <person name="Hopkins J.F."/>
            <person name="Rensing S.A."/>
            <person name="Schmutz J."/>
            <person name="Symeonidi A."/>
            <person name="Elias M."/>
            <person name="Eveleigh R.J."/>
            <person name="Herman E.K."/>
            <person name="Klute M.J."/>
            <person name="Nakayama T."/>
            <person name="Obornik M."/>
            <person name="Reyes-Prieto A."/>
            <person name="Armbrust E.V."/>
            <person name="Aves S.J."/>
            <person name="Beiko R.G."/>
            <person name="Coutinho P."/>
            <person name="Dacks J.B."/>
            <person name="Durnford D.G."/>
            <person name="Fast N.M."/>
            <person name="Green B.R."/>
            <person name="Grisdale C."/>
            <person name="Hempe F."/>
            <person name="Henrissat B."/>
            <person name="Hoppner M.P."/>
            <person name="Ishida K.-I."/>
            <person name="Kim E."/>
            <person name="Koreny L."/>
            <person name="Kroth P.G."/>
            <person name="Liu Y."/>
            <person name="Malik S.-B."/>
            <person name="Maier U.G."/>
            <person name="McRose D."/>
            <person name="Mock T."/>
            <person name="Neilson J.A."/>
            <person name="Onodera N.T."/>
            <person name="Poole A.M."/>
            <person name="Pritham E.J."/>
            <person name="Richards T.A."/>
            <person name="Rocap G."/>
            <person name="Roy S.W."/>
            <person name="Sarai C."/>
            <person name="Schaack S."/>
            <person name="Shirato S."/>
            <person name="Slamovits C.H."/>
            <person name="Spencer D.F."/>
            <person name="Suzuki S."/>
            <person name="Worden A.Z."/>
            <person name="Zauner S."/>
            <person name="Barry K."/>
            <person name="Bell C."/>
            <person name="Bharti A.K."/>
            <person name="Crow J.A."/>
            <person name="Grimwood J."/>
            <person name="Kramer R."/>
            <person name="Lindquist E."/>
            <person name="Lucas S."/>
            <person name="Salamov A."/>
            <person name="McFadden G.I."/>
            <person name="Lane C.E."/>
            <person name="Keeling P.J."/>
            <person name="Gray M.W."/>
            <person name="Grigoriev I.V."/>
            <person name="Archibald J.M."/>
        </authorList>
    </citation>
    <scope>NUCLEOTIDE SEQUENCE</scope>
    <source>
        <strain evidence="4">CCMP2712</strain>
    </source>
</reference>
<proteinExistence type="predicted"/>
<feature type="region of interest" description="Disordered" evidence="1">
    <location>
        <begin position="15"/>
        <end position="42"/>
    </location>
</feature>
<protein>
    <submittedName>
        <fullName evidence="2 3">Uncharacterized protein</fullName>
    </submittedName>
</protein>